<keyword evidence="2" id="KW-0378">Hydrolase</keyword>
<keyword evidence="1" id="KW-0547">Nucleotide-binding</keyword>
<evidence type="ECO:0000313" key="7">
    <source>
        <dbReference type="EMBL" id="GAA0871911.1"/>
    </source>
</evidence>
<proteinExistence type="predicted"/>
<dbReference type="Gene3D" id="3.40.50.300">
    <property type="entry name" value="P-loop containing nucleotide triphosphate hydrolases"/>
    <property type="match status" value="1"/>
</dbReference>
<keyword evidence="8" id="KW-1185">Reference proteome</keyword>
<sequence length="261" mass="30654">MNRYLLFFLFITTPFSFSQVLEETKEEEEMQRTLLSDAIELNMPRYNNEVYKAKTTDDMERIIWLADSLITHCIVGTYLDDFNINSLRSRHKKLHEFEKPVYLITYSKFIAESKDKPQLTAINELVKNHHDKIDFVLLFWNEESDVKKIAKKYHQKVHIAYIDERQNTDPYIIKILKHSLGYPMTYLVGDSKQILSVKKPLVHHIDVDETESFNMHFNELSKGVSILLSNTEEPKGEPQEDVTTPETPIDQDEDVDQKAKI</sequence>
<protein>
    <recommendedName>
        <fullName evidence="6">UvrD-like helicase ATP-binding domain-containing protein</fullName>
    </recommendedName>
</protein>
<name>A0ABN1MFH4_9FLAO</name>
<dbReference type="Proteomes" id="UP001500507">
    <property type="component" value="Unassembled WGS sequence"/>
</dbReference>
<dbReference type="InterPro" id="IPR014016">
    <property type="entry name" value="UvrD-like_ATP-bd"/>
</dbReference>
<comment type="caution">
    <text evidence="7">The sequence shown here is derived from an EMBL/GenBank/DDBJ whole genome shotgun (WGS) entry which is preliminary data.</text>
</comment>
<dbReference type="RefSeq" id="WP_343764727.1">
    <property type="nucleotide sequence ID" value="NZ_BAAAFG010000012.1"/>
</dbReference>
<gene>
    <name evidence="7" type="ORF">GCM10009117_10570</name>
</gene>
<feature type="region of interest" description="Disordered" evidence="5">
    <location>
        <begin position="229"/>
        <end position="261"/>
    </location>
</feature>
<dbReference type="EMBL" id="BAAAFG010000012">
    <property type="protein sequence ID" value="GAA0871911.1"/>
    <property type="molecule type" value="Genomic_DNA"/>
</dbReference>
<evidence type="ECO:0000313" key="8">
    <source>
        <dbReference type="Proteomes" id="UP001500507"/>
    </source>
</evidence>
<reference evidence="7 8" key="1">
    <citation type="journal article" date="2019" name="Int. J. Syst. Evol. Microbiol.">
        <title>The Global Catalogue of Microorganisms (GCM) 10K type strain sequencing project: providing services to taxonomists for standard genome sequencing and annotation.</title>
        <authorList>
            <consortium name="The Broad Institute Genomics Platform"/>
            <consortium name="The Broad Institute Genome Sequencing Center for Infectious Disease"/>
            <person name="Wu L."/>
            <person name="Ma J."/>
        </authorList>
    </citation>
    <scope>NUCLEOTIDE SEQUENCE [LARGE SCALE GENOMIC DNA]</scope>
    <source>
        <strain evidence="7 8">JCM 16082</strain>
    </source>
</reference>
<evidence type="ECO:0000256" key="3">
    <source>
        <dbReference type="ARBA" id="ARBA00022806"/>
    </source>
</evidence>
<evidence type="ECO:0000256" key="5">
    <source>
        <dbReference type="SAM" id="MobiDB-lite"/>
    </source>
</evidence>
<dbReference type="Pfam" id="PF00580">
    <property type="entry name" value="UvrD-helicase"/>
    <property type="match status" value="1"/>
</dbReference>
<keyword evidence="4" id="KW-0067">ATP-binding</keyword>
<evidence type="ECO:0000256" key="2">
    <source>
        <dbReference type="ARBA" id="ARBA00022801"/>
    </source>
</evidence>
<evidence type="ECO:0000256" key="4">
    <source>
        <dbReference type="ARBA" id="ARBA00022840"/>
    </source>
</evidence>
<feature type="domain" description="UvrD-like helicase ATP-binding" evidence="6">
    <location>
        <begin position="119"/>
        <end position="194"/>
    </location>
</feature>
<evidence type="ECO:0000256" key="1">
    <source>
        <dbReference type="ARBA" id="ARBA00022741"/>
    </source>
</evidence>
<accession>A0ABN1MFH4</accession>
<dbReference type="InterPro" id="IPR027417">
    <property type="entry name" value="P-loop_NTPase"/>
</dbReference>
<keyword evidence="3" id="KW-0347">Helicase</keyword>
<organism evidence="7 8">
    <name type="scientific">Gangjinia marincola</name>
    <dbReference type="NCBI Taxonomy" id="578463"/>
    <lineage>
        <taxon>Bacteria</taxon>
        <taxon>Pseudomonadati</taxon>
        <taxon>Bacteroidota</taxon>
        <taxon>Flavobacteriia</taxon>
        <taxon>Flavobacteriales</taxon>
        <taxon>Flavobacteriaceae</taxon>
        <taxon>Gangjinia</taxon>
    </lineage>
</organism>
<evidence type="ECO:0000259" key="6">
    <source>
        <dbReference type="Pfam" id="PF00580"/>
    </source>
</evidence>